<keyword evidence="1" id="KW-0472">Membrane</keyword>
<comment type="caution">
    <text evidence="2">The sequence shown here is derived from an EMBL/GenBank/DDBJ whole genome shotgun (WGS) entry which is preliminary data.</text>
</comment>
<sequence>MPKSVENQDEPNTQSINQDLHSNLFLAAFSSLHHPSSDLFILSMNYWVCALFSILLVIVFAAMLSCRNE</sequence>
<feature type="transmembrane region" description="Helical" evidence="1">
    <location>
        <begin position="44"/>
        <end position="64"/>
    </location>
</feature>
<dbReference type="AlphaFoldDB" id="A0A540MHM7"/>
<proteinExistence type="predicted"/>
<reference evidence="2 3" key="1">
    <citation type="journal article" date="2019" name="G3 (Bethesda)">
        <title>Sequencing of a Wild Apple (Malus baccata) Genome Unravels the Differences Between Cultivated and Wild Apple Species Regarding Disease Resistance and Cold Tolerance.</title>
        <authorList>
            <person name="Chen X."/>
        </authorList>
    </citation>
    <scope>NUCLEOTIDE SEQUENCE [LARGE SCALE GENOMIC DNA]</scope>
    <source>
        <strain evidence="3">cv. Shandingzi</strain>
        <tissue evidence="2">Leaves</tissue>
    </source>
</reference>
<keyword evidence="1" id="KW-1133">Transmembrane helix</keyword>
<gene>
    <name evidence="2" type="ORF">C1H46_016195</name>
</gene>
<dbReference type="Proteomes" id="UP000315295">
    <property type="component" value="Unassembled WGS sequence"/>
</dbReference>
<accession>A0A540MHM7</accession>
<dbReference type="EMBL" id="VIEB01000256">
    <property type="protein sequence ID" value="TQD98241.1"/>
    <property type="molecule type" value="Genomic_DNA"/>
</dbReference>
<name>A0A540MHM7_MALBA</name>
<organism evidence="2 3">
    <name type="scientific">Malus baccata</name>
    <name type="common">Siberian crab apple</name>
    <name type="synonym">Pyrus baccata</name>
    <dbReference type="NCBI Taxonomy" id="106549"/>
    <lineage>
        <taxon>Eukaryota</taxon>
        <taxon>Viridiplantae</taxon>
        <taxon>Streptophyta</taxon>
        <taxon>Embryophyta</taxon>
        <taxon>Tracheophyta</taxon>
        <taxon>Spermatophyta</taxon>
        <taxon>Magnoliopsida</taxon>
        <taxon>eudicotyledons</taxon>
        <taxon>Gunneridae</taxon>
        <taxon>Pentapetalae</taxon>
        <taxon>rosids</taxon>
        <taxon>fabids</taxon>
        <taxon>Rosales</taxon>
        <taxon>Rosaceae</taxon>
        <taxon>Amygdaloideae</taxon>
        <taxon>Maleae</taxon>
        <taxon>Malus</taxon>
    </lineage>
</organism>
<evidence type="ECO:0000313" key="3">
    <source>
        <dbReference type="Proteomes" id="UP000315295"/>
    </source>
</evidence>
<evidence type="ECO:0000313" key="2">
    <source>
        <dbReference type="EMBL" id="TQD98241.1"/>
    </source>
</evidence>
<evidence type="ECO:0000256" key="1">
    <source>
        <dbReference type="SAM" id="Phobius"/>
    </source>
</evidence>
<keyword evidence="3" id="KW-1185">Reference proteome</keyword>
<keyword evidence="1" id="KW-0812">Transmembrane</keyword>
<protein>
    <submittedName>
        <fullName evidence="2">Uncharacterized protein</fullName>
    </submittedName>
</protein>